<gene>
    <name evidence="6" type="primary">traI_2</name>
    <name evidence="5" type="synonym">traI_1</name>
    <name evidence="5" type="ORF">Lqua_2447</name>
    <name evidence="6" type="ORF">NCTC12376_02709</name>
</gene>
<dbReference type="InterPro" id="IPR049751">
    <property type="entry name" value="TraI/MobA_relaxases"/>
</dbReference>
<dbReference type="EMBL" id="UGOW01000001">
    <property type="protein sequence ID" value="STY18884.1"/>
    <property type="molecule type" value="Genomic_DNA"/>
</dbReference>
<dbReference type="Proteomes" id="UP000254230">
    <property type="component" value="Unassembled WGS sequence"/>
</dbReference>
<evidence type="ECO:0000313" key="6">
    <source>
        <dbReference type="EMBL" id="STY18884.1"/>
    </source>
</evidence>
<protein>
    <submittedName>
        <fullName evidence="6">IncP-type DNA relaxase TraI</fullName>
    </submittedName>
    <submittedName>
        <fullName evidence="5">TraI protein</fullName>
    </submittedName>
</protein>
<feature type="domain" description="MobA/VirD2-like nuclease" evidence="2">
    <location>
        <begin position="22"/>
        <end position="154"/>
    </location>
</feature>
<keyword evidence="7" id="KW-1185">Reference proteome</keyword>
<dbReference type="OrthoDB" id="279005at2"/>
<dbReference type="InterPro" id="IPR054462">
    <property type="entry name" value="TraI_M"/>
</dbReference>
<dbReference type="EMBL" id="LNYR01000034">
    <property type="protein sequence ID" value="KTD46344.1"/>
    <property type="molecule type" value="Genomic_DNA"/>
</dbReference>
<evidence type="ECO:0000259" key="2">
    <source>
        <dbReference type="Pfam" id="PF03432"/>
    </source>
</evidence>
<feature type="compositionally biased region" description="Basic and acidic residues" evidence="1">
    <location>
        <begin position="511"/>
        <end position="520"/>
    </location>
</feature>
<dbReference type="RefSeq" id="WP_058474590.1">
    <property type="nucleotide sequence ID" value="NZ_CAAAIL010000001.1"/>
</dbReference>
<feature type="region of interest" description="Disordered" evidence="1">
    <location>
        <begin position="511"/>
        <end position="569"/>
    </location>
</feature>
<dbReference type="AlphaFoldDB" id="A0A378KVL4"/>
<dbReference type="NCBIfam" id="NF041893">
    <property type="entry name" value="TraI_MobP_relax"/>
    <property type="match status" value="1"/>
</dbReference>
<evidence type="ECO:0000259" key="4">
    <source>
        <dbReference type="Pfam" id="PF22863"/>
    </source>
</evidence>
<evidence type="ECO:0000313" key="5">
    <source>
        <dbReference type="EMBL" id="KTD46344.1"/>
    </source>
</evidence>
<dbReference type="Pfam" id="PF22863">
    <property type="entry name" value="TraI_middle"/>
    <property type="match status" value="1"/>
</dbReference>
<evidence type="ECO:0000259" key="3">
    <source>
        <dbReference type="Pfam" id="PF18821"/>
    </source>
</evidence>
<feature type="domain" description="Large polyvalent protein-associated" evidence="3">
    <location>
        <begin position="421"/>
        <end position="508"/>
    </location>
</feature>
<accession>A0A378KVL4</accession>
<dbReference type="Pfam" id="PF03432">
    <property type="entry name" value="Relaxase"/>
    <property type="match status" value="1"/>
</dbReference>
<dbReference type="STRING" id="45072.Lqua_2447"/>
<dbReference type="InterPro" id="IPR040677">
    <property type="entry name" value="LPD7"/>
</dbReference>
<dbReference type="Proteomes" id="UP000054639">
    <property type="component" value="Unassembled WGS sequence"/>
</dbReference>
<proteinExistence type="predicted"/>
<organism evidence="6 8">
    <name type="scientific">Legionella quateirensis</name>
    <dbReference type="NCBI Taxonomy" id="45072"/>
    <lineage>
        <taxon>Bacteria</taxon>
        <taxon>Pseudomonadati</taxon>
        <taxon>Pseudomonadota</taxon>
        <taxon>Gammaproteobacteria</taxon>
        <taxon>Legionellales</taxon>
        <taxon>Legionellaceae</taxon>
        <taxon>Legionella</taxon>
    </lineage>
</organism>
<evidence type="ECO:0000313" key="8">
    <source>
        <dbReference type="Proteomes" id="UP000254230"/>
    </source>
</evidence>
<dbReference type="InterPro" id="IPR005094">
    <property type="entry name" value="Endonuclease_MobA/VirD2"/>
</dbReference>
<feature type="domain" description="TraI-like middle" evidence="4">
    <location>
        <begin position="167"/>
        <end position="254"/>
    </location>
</feature>
<evidence type="ECO:0000256" key="1">
    <source>
        <dbReference type="SAM" id="MobiDB-lite"/>
    </source>
</evidence>
<sequence>MIIRHIPMKKTRLSSFSSLVQYLCNQQNKQERVGKVRLSNCSSLDPIWAVQEVLATQAKNQRATGDKTYHMLISFAPGENPSAQVLGEIEDRVVLSIGFKEHQRISVVHHDTDNLHIHVAINKIHPQTLNMIEPYRAYKIFAEVASQLEIELGLQITNHQTRKNRSENLADDMEHHSGIESLINWMKRHCKEKIEAARSWKEIHSILAEHGLIIRVKANGFVFCNPQGMTVKASSISRTFSKKNLESKLGPFVPSYSEGDAPESNVYRYEPLNKKILGSALYATYKHEKSHNKHIISDKLKNLREARAKLIEKAKKRGRIKRATLKLMNLSKVKKKFLYSHINKTLLNEIDSIRKNYAKERSRLLDSYRNKTWADWLKQKAQEGDQEALVAMRYRNRKNKHDYTISGKDSVSTIFNFSQIDSVTKEGTEIYKKDKSVIRDNGKEIFISKGGSISALKKALEMARQRYGDCICVNGSPLFKKIILQIVIQYQMPITFADLDLENQRQKLNFEQEKSHEQSRSNRQHHRGRTSGSHEAVGTTTGNRRNRSTKPDSVSIRQGSPAKDHNGLRNLSQCDLVQLTGGGQVLLPDNAHDHLERKGFKSDNHVRRKIFGIKQK</sequence>
<dbReference type="Pfam" id="PF18821">
    <property type="entry name" value="LPD7"/>
    <property type="match status" value="1"/>
</dbReference>
<reference evidence="5 7" key="1">
    <citation type="submission" date="2015-11" db="EMBL/GenBank/DDBJ databases">
        <title>Genomic analysis of 38 Legionella species identifies large and diverse effector repertoires.</title>
        <authorList>
            <person name="Burstein D."/>
            <person name="Amaro F."/>
            <person name="Zusman T."/>
            <person name="Lifshitz Z."/>
            <person name="Cohen O."/>
            <person name="Gilbert J.A."/>
            <person name="Pupko T."/>
            <person name="Shuman H.A."/>
            <person name="Segal G."/>
        </authorList>
    </citation>
    <scope>NUCLEOTIDE SEQUENCE [LARGE SCALE GENOMIC DNA]</scope>
    <source>
        <strain evidence="5 7">ATCC 49507</strain>
    </source>
</reference>
<name>A0A378KVL4_9GAMM</name>
<reference evidence="6 8" key="2">
    <citation type="submission" date="2018-06" db="EMBL/GenBank/DDBJ databases">
        <authorList>
            <consortium name="Pathogen Informatics"/>
            <person name="Doyle S."/>
        </authorList>
    </citation>
    <scope>NUCLEOTIDE SEQUENCE [LARGE SCALE GENOMIC DNA]</scope>
    <source>
        <strain evidence="6 8">NCTC12376</strain>
    </source>
</reference>
<evidence type="ECO:0000313" key="7">
    <source>
        <dbReference type="Proteomes" id="UP000054639"/>
    </source>
</evidence>